<evidence type="ECO:0000256" key="1">
    <source>
        <dbReference type="ARBA" id="ARBA00023012"/>
    </source>
</evidence>
<evidence type="ECO:0000259" key="3">
    <source>
        <dbReference type="PROSITE" id="PS50930"/>
    </source>
</evidence>
<feature type="domain" description="HTH LytTR-type" evidence="3">
    <location>
        <begin position="205"/>
        <end position="292"/>
    </location>
</feature>
<dbReference type="Proteomes" id="UP000588068">
    <property type="component" value="Unassembled WGS sequence"/>
</dbReference>
<organism evidence="4 5">
    <name type="scientific">Povalibacter uvarum</name>
    <dbReference type="NCBI Taxonomy" id="732238"/>
    <lineage>
        <taxon>Bacteria</taxon>
        <taxon>Pseudomonadati</taxon>
        <taxon>Pseudomonadota</taxon>
        <taxon>Gammaproteobacteria</taxon>
        <taxon>Steroidobacterales</taxon>
        <taxon>Steroidobacteraceae</taxon>
        <taxon>Povalibacter</taxon>
    </lineage>
</organism>
<keyword evidence="2" id="KW-1133">Transmembrane helix</keyword>
<dbReference type="AlphaFoldDB" id="A0A841HS52"/>
<name>A0A841HS52_9GAMM</name>
<evidence type="ECO:0000313" key="5">
    <source>
        <dbReference type="Proteomes" id="UP000588068"/>
    </source>
</evidence>
<sequence>MNRNAAVSSGTVFGAWALGRSIAVVGALLVITFVVIEPEASRGLGVAARTVFWVIHVGLGLVSLYAASWLVLPHMMKSLPAWLVLLVAGTGGALLVTPVSYLVEHALPASLIAVEDEDGWLDVFASRGWWQAIAAEFLQLAPATLSFWMIINLPLFAQRRSFGDARDPNAGSAEPVDLDKAEAGRYAESARAEFISRLPESLGTNVIAISSDLHYLHVYTDLGRCMILGSLQQAADSLGESGLRVHRAHWVARGAIVKIVKNGHQWYCLLSNDLRIPISRRNKSTVAGWFGHTTKIVPVRKSRTDAH</sequence>
<evidence type="ECO:0000256" key="2">
    <source>
        <dbReference type="SAM" id="Phobius"/>
    </source>
</evidence>
<proteinExistence type="predicted"/>
<dbReference type="Pfam" id="PF04397">
    <property type="entry name" value="LytTR"/>
    <property type="match status" value="1"/>
</dbReference>
<gene>
    <name evidence="4" type="ORF">HNQ60_005123</name>
</gene>
<dbReference type="InterPro" id="IPR007492">
    <property type="entry name" value="LytTR_DNA-bd_dom"/>
</dbReference>
<feature type="transmembrane region" description="Helical" evidence="2">
    <location>
        <begin position="129"/>
        <end position="151"/>
    </location>
</feature>
<dbReference type="Gene3D" id="2.40.50.1020">
    <property type="entry name" value="LytTr DNA-binding domain"/>
    <property type="match status" value="1"/>
</dbReference>
<feature type="transmembrane region" description="Helical" evidence="2">
    <location>
        <begin position="79"/>
        <end position="101"/>
    </location>
</feature>
<dbReference type="GO" id="GO:0000160">
    <property type="term" value="P:phosphorelay signal transduction system"/>
    <property type="evidence" value="ECO:0007669"/>
    <property type="project" value="UniProtKB-KW"/>
</dbReference>
<keyword evidence="2" id="KW-0812">Transmembrane</keyword>
<dbReference type="EMBL" id="JACHHZ010000007">
    <property type="protein sequence ID" value="MBB6096201.1"/>
    <property type="molecule type" value="Genomic_DNA"/>
</dbReference>
<comment type="caution">
    <text evidence="4">The sequence shown here is derived from an EMBL/GenBank/DDBJ whole genome shotgun (WGS) entry which is preliminary data.</text>
</comment>
<keyword evidence="1" id="KW-0902">Two-component regulatory system</keyword>
<evidence type="ECO:0000313" key="4">
    <source>
        <dbReference type="EMBL" id="MBB6096201.1"/>
    </source>
</evidence>
<keyword evidence="5" id="KW-1185">Reference proteome</keyword>
<keyword evidence="2" id="KW-0472">Membrane</keyword>
<protein>
    <recommendedName>
        <fullName evidence="3">HTH LytTR-type domain-containing protein</fullName>
    </recommendedName>
</protein>
<dbReference type="RefSeq" id="WP_184335599.1">
    <property type="nucleotide sequence ID" value="NZ_JACHHZ010000007.1"/>
</dbReference>
<accession>A0A841HS52</accession>
<dbReference type="PROSITE" id="PS50930">
    <property type="entry name" value="HTH_LYTTR"/>
    <property type="match status" value="1"/>
</dbReference>
<reference evidence="4 5" key="1">
    <citation type="submission" date="2020-08" db="EMBL/GenBank/DDBJ databases">
        <title>Genomic Encyclopedia of Type Strains, Phase IV (KMG-IV): sequencing the most valuable type-strain genomes for metagenomic binning, comparative biology and taxonomic classification.</title>
        <authorList>
            <person name="Goeker M."/>
        </authorList>
    </citation>
    <scope>NUCLEOTIDE SEQUENCE [LARGE SCALE GENOMIC DNA]</scope>
    <source>
        <strain evidence="4 5">DSM 26723</strain>
    </source>
</reference>
<feature type="transmembrane region" description="Helical" evidence="2">
    <location>
        <begin position="51"/>
        <end position="72"/>
    </location>
</feature>
<dbReference type="SMART" id="SM00850">
    <property type="entry name" value="LytTR"/>
    <property type="match status" value="1"/>
</dbReference>
<feature type="transmembrane region" description="Helical" evidence="2">
    <location>
        <begin position="12"/>
        <end position="36"/>
    </location>
</feature>
<dbReference type="GO" id="GO:0003677">
    <property type="term" value="F:DNA binding"/>
    <property type="evidence" value="ECO:0007669"/>
    <property type="project" value="InterPro"/>
</dbReference>